<evidence type="ECO:0000313" key="3">
    <source>
        <dbReference type="Proteomes" id="UP000670475"/>
    </source>
</evidence>
<keyword evidence="1" id="KW-0472">Membrane</keyword>
<protein>
    <submittedName>
        <fullName evidence="2">DUF1360 domain-containing protein</fullName>
    </submittedName>
</protein>
<keyword evidence="1" id="KW-0812">Transmembrane</keyword>
<dbReference type="Proteomes" id="UP000670475">
    <property type="component" value="Unassembled WGS sequence"/>
</dbReference>
<proteinExistence type="predicted"/>
<keyword evidence="3" id="KW-1185">Reference proteome</keyword>
<feature type="transmembrane region" description="Helical" evidence="1">
    <location>
        <begin position="28"/>
        <end position="49"/>
    </location>
</feature>
<name>A0A940MB78_9ACTN</name>
<comment type="caution">
    <text evidence="2">The sequence shown here is derived from an EMBL/GenBank/DDBJ whole genome shotgun (WGS) entry which is preliminary data.</text>
</comment>
<sequence>MASTIRRRAVSAGRELSSAYAPDEAIPLGGYATLAGLYAGGVGAFALAARRAGVRLPERLSPFDLLLIAAATHKASRLIAKDKITSFVRAPFTRRKEATTASEVMDEPRGHGLALAVGELAACPFCLAAWVAGGLLCGYVAAPRATRLVAGGLTAVAASDWLQYAWSSTQQTVEG</sequence>
<keyword evidence="1" id="KW-1133">Transmembrane helix</keyword>
<organism evidence="2 3">
    <name type="scientific">Streptomyces montanisoli</name>
    <dbReference type="NCBI Taxonomy" id="2798581"/>
    <lineage>
        <taxon>Bacteria</taxon>
        <taxon>Bacillati</taxon>
        <taxon>Actinomycetota</taxon>
        <taxon>Actinomycetes</taxon>
        <taxon>Kitasatosporales</taxon>
        <taxon>Streptomycetaceae</taxon>
        <taxon>Streptomyces</taxon>
    </lineage>
</organism>
<dbReference type="InterPro" id="IPR010773">
    <property type="entry name" value="Mycophage_PG1_Gp7"/>
</dbReference>
<accession>A0A940MB78</accession>
<reference evidence="2" key="1">
    <citation type="submission" date="2021-03" db="EMBL/GenBank/DDBJ databases">
        <title>Whole genome sequence of Streptomyces bomunensis MMS17-BM035.</title>
        <authorList>
            <person name="Lee J.H."/>
        </authorList>
    </citation>
    <scope>NUCLEOTIDE SEQUENCE</scope>
    <source>
        <strain evidence="2">MMS17-BM035</strain>
    </source>
</reference>
<dbReference type="Pfam" id="PF07098">
    <property type="entry name" value="DUF1360"/>
    <property type="match status" value="1"/>
</dbReference>
<evidence type="ECO:0000256" key="1">
    <source>
        <dbReference type="SAM" id="Phobius"/>
    </source>
</evidence>
<dbReference type="RefSeq" id="WP_209339519.1">
    <property type="nucleotide sequence ID" value="NZ_JAGIQL010000027.1"/>
</dbReference>
<dbReference type="AlphaFoldDB" id="A0A940MB78"/>
<evidence type="ECO:0000313" key="2">
    <source>
        <dbReference type="EMBL" id="MBP0457757.1"/>
    </source>
</evidence>
<dbReference type="EMBL" id="JAGIQL010000027">
    <property type="protein sequence ID" value="MBP0457757.1"/>
    <property type="molecule type" value="Genomic_DNA"/>
</dbReference>
<gene>
    <name evidence="2" type="ORF">JFN87_09620</name>
</gene>